<protein>
    <recommendedName>
        <fullName evidence="6">Major facilitator superfamily (MFS) profile domain-containing protein</fullName>
    </recommendedName>
</protein>
<dbReference type="GO" id="GO:0022857">
    <property type="term" value="F:transmembrane transporter activity"/>
    <property type="evidence" value="ECO:0007669"/>
    <property type="project" value="InterPro"/>
</dbReference>
<dbReference type="EMBL" id="BARS01037766">
    <property type="protein sequence ID" value="GAG15384.1"/>
    <property type="molecule type" value="Genomic_DNA"/>
</dbReference>
<feature type="transmembrane region" description="Helical" evidence="5">
    <location>
        <begin position="174"/>
        <end position="194"/>
    </location>
</feature>
<evidence type="ECO:0000256" key="4">
    <source>
        <dbReference type="ARBA" id="ARBA00023136"/>
    </source>
</evidence>
<evidence type="ECO:0000313" key="7">
    <source>
        <dbReference type="EMBL" id="GAG15384.1"/>
    </source>
</evidence>
<feature type="transmembrane region" description="Helical" evidence="5">
    <location>
        <begin position="206"/>
        <end position="239"/>
    </location>
</feature>
<dbReference type="Pfam" id="PF13347">
    <property type="entry name" value="MFS_2"/>
    <property type="match status" value="1"/>
</dbReference>
<feature type="transmembrane region" description="Helical" evidence="5">
    <location>
        <begin position="85"/>
        <end position="107"/>
    </location>
</feature>
<evidence type="ECO:0000256" key="2">
    <source>
        <dbReference type="ARBA" id="ARBA00022692"/>
    </source>
</evidence>
<sequence length="240" mass="25747">MLFLPGIGLAGSYIAIFFIYCLLQVSGNIAQGPYQAFIPDLVPEKRRGLASGVKTLLEIAGGVALLYPIAFFMDRYFAGQGASWLWLALGALAIVLLGAVIATLLTVKERPGTGSQLPLLPTLYKSFKINVKANRDFVWFLISRLLVLMAFTTLQTFALYFLRDVVGVANPASATAQFSIVAVAGMLAVVYPAGRLSDRIGRRPVVITSGLLGALGIALIFLFQHSYLLIIFCGGLVGIS</sequence>
<dbReference type="PANTHER" id="PTHR23528:SF1">
    <property type="entry name" value="MAJOR FACILITATOR SUPERFAMILY (MFS) PROFILE DOMAIN-CONTAINING PROTEIN"/>
    <property type="match status" value="1"/>
</dbReference>
<accession>X0VBA4</accession>
<keyword evidence="3 5" id="KW-1133">Transmembrane helix</keyword>
<evidence type="ECO:0000256" key="1">
    <source>
        <dbReference type="ARBA" id="ARBA00004141"/>
    </source>
</evidence>
<evidence type="ECO:0000256" key="3">
    <source>
        <dbReference type="ARBA" id="ARBA00022989"/>
    </source>
</evidence>
<dbReference type="PROSITE" id="PS00216">
    <property type="entry name" value="SUGAR_TRANSPORT_1"/>
    <property type="match status" value="1"/>
</dbReference>
<dbReference type="InterPro" id="IPR020846">
    <property type="entry name" value="MFS_dom"/>
</dbReference>
<organism evidence="7">
    <name type="scientific">marine sediment metagenome</name>
    <dbReference type="NCBI Taxonomy" id="412755"/>
    <lineage>
        <taxon>unclassified sequences</taxon>
        <taxon>metagenomes</taxon>
        <taxon>ecological metagenomes</taxon>
    </lineage>
</organism>
<dbReference type="GO" id="GO:0016020">
    <property type="term" value="C:membrane"/>
    <property type="evidence" value="ECO:0007669"/>
    <property type="project" value="UniProtKB-SubCell"/>
</dbReference>
<name>X0VBA4_9ZZZZ</name>
<evidence type="ECO:0000259" key="6">
    <source>
        <dbReference type="PROSITE" id="PS50850"/>
    </source>
</evidence>
<dbReference type="InterPro" id="IPR036259">
    <property type="entry name" value="MFS_trans_sf"/>
</dbReference>
<evidence type="ECO:0000256" key="5">
    <source>
        <dbReference type="SAM" id="Phobius"/>
    </source>
</evidence>
<feature type="transmembrane region" description="Helical" evidence="5">
    <location>
        <begin position="6"/>
        <end position="23"/>
    </location>
</feature>
<reference evidence="7" key="1">
    <citation type="journal article" date="2014" name="Front. Microbiol.">
        <title>High frequency of phylogenetically diverse reductive dehalogenase-homologous genes in deep subseafloor sedimentary metagenomes.</title>
        <authorList>
            <person name="Kawai M."/>
            <person name="Futagami T."/>
            <person name="Toyoda A."/>
            <person name="Takaki Y."/>
            <person name="Nishi S."/>
            <person name="Hori S."/>
            <person name="Arai W."/>
            <person name="Tsubouchi T."/>
            <person name="Morono Y."/>
            <person name="Uchiyama I."/>
            <person name="Ito T."/>
            <person name="Fujiyama A."/>
            <person name="Inagaki F."/>
            <person name="Takami H."/>
        </authorList>
    </citation>
    <scope>NUCLEOTIDE SEQUENCE</scope>
    <source>
        <strain evidence="7">Expedition CK06-06</strain>
    </source>
</reference>
<feature type="domain" description="Major facilitator superfamily (MFS) profile" evidence="6">
    <location>
        <begin position="1"/>
        <end position="240"/>
    </location>
</feature>
<dbReference type="PROSITE" id="PS50850">
    <property type="entry name" value="MFS"/>
    <property type="match status" value="1"/>
</dbReference>
<dbReference type="AlphaFoldDB" id="X0VBA4"/>
<comment type="subcellular location">
    <subcellularLocation>
        <location evidence="1">Membrane</location>
        <topology evidence="1">Multi-pass membrane protein</topology>
    </subcellularLocation>
</comment>
<feature type="transmembrane region" description="Helical" evidence="5">
    <location>
        <begin position="55"/>
        <end position="73"/>
    </location>
</feature>
<comment type="caution">
    <text evidence="7">The sequence shown here is derived from an EMBL/GenBank/DDBJ whole genome shotgun (WGS) entry which is preliminary data.</text>
</comment>
<proteinExistence type="predicted"/>
<gene>
    <name evidence="7" type="ORF">S01H1_57867</name>
</gene>
<dbReference type="Gene3D" id="1.20.1250.20">
    <property type="entry name" value="MFS general substrate transporter like domains"/>
    <property type="match status" value="2"/>
</dbReference>
<dbReference type="InterPro" id="IPR005829">
    <property type="entry name" value="Sugar_transporter_CS"/>
</dbReference>
<keyword evidence="4 5" id="KW-0472">Membrane</keyword>
<feature type="non-terminal residue" evidence="7">
    <location>
        <position position="240"/>
    </location>
</feature>
<feature type="transmembrane region" description="Helical" evidence="5">
    <location>
        <begin position="137"/>
        <end position="162"/>
    </location>
</feature>
<dbReference type="SUPFAM" id="SSF103473">
    <property type="entry name" value="MFS general substrate transporter"/>
    <property type="match status" value="1"/>
</dbReference>
<keyword evidence="2 5" id="KW-0812">Transmembrane</keyword>
<dbReference type="PANTHER" id="PTHR23528">
    <property type="match status" value="1"/>
</dbReference>